<dbReference type="PRINTS" id="PR00949">
    <property type="entry name" value="TYPE3IMAPROT"/>
</dbReference>
<dbReference type="Gene3D" id="3.40.50.12790">
    <property type="entry name" value="FHIPEP family, domain 4"/>
    <property type="match status" value="1"/>
</dbReference>
<feature type="transmembrane region" description="Helical" evidence="7">
    <location>
        <begin position="100"/>
        <end position="126"/>
    </location>
</feature>
<dbReference type="GO" id="GO:0009306">
    <property type="term" value="P:protein secretion"/>
    <property type="evidence" value="ECO:0007669"/>
    <property type="project" value="InterPro"/>
</dbReference>
<dbReference type="Gene3D" id="3.40.30.60">
    <property type="entry name" value="FHIPEP family, domain 1"/>
    <property type="match status" value="1"/>
</dbReference>
<name>A0A8J3G1U7_9PROT</name>
<dbReference type="InterPro" id="IPR025505">
    <property type="entry name" value="FHIPEP_CS"/>
</dbReference>
<dbReference type="InterPro" id="IPR042193">
    <property type="entry name" value="FHIPEP_3"/>
</dbReference>
<keyword evidence="6 7" id="KW-0472">Membrane</keyword>
<evidence type="ECO:0000256" key="4">
    <source>
        <dbReference type="ARBA" id="ARBA00022692"/>
    </source>
</evidence>
<comment type="subcellular location">
    <subcellularLocation>
        <location evidence="1">Cell membrane</location>
        <topology evidence="1">Multi-pass membrane protein</topology>
    </subcellularLocation>
</comment>
<evidence type="ECO:0000256" key="5">
    <source>
        <dbReference type="ARBA" id="ARBA00022989"/>
    </source>
</evidence>
<dbReference type="Proteomes" id="UP000634004">
    <property type="component" value="Unassembled WGS sequence"/>
</dbReference>
<dbReference type="PANTHER" id="PTHR30161:SF1">
    <property type="entry name" value="FLAGELLAR BIOSYNTHESIS PROTEIN FLHA-RELATED"/>
    <property type="match status" value="1"/>
</dbReference>
<dbReference type="PROSITE" id="PS00994">
    <property type="entry name" value="FHIPEP"/>
    <property type="match status" value="1"/>
</dbReference>
<evidence type="ECO:0000256" key="1">
    <source>
        <dbReference type="ARBA" id="ARBA00004651"/>
    </source>
</evidence>
<keyword evidence="8" id="KW-0969">Cilium</keyword>
<organism evidence="8 9">
    <name type="scientific">Algimonas arctica</name>
    <dbReference type="NCBI Taxonomy" id="1479486"/>
    <lineage>
        <taxon>Bacteria</taxon>
        <taxon>Pseudomonadati</taxon>
        <taxon>Pseudomonadota</taxon>
        <taxon>Alphaproteobacteria</taxon>
        <taxon>Maricaulales</taxon>
        <taxon>Robiginitomaculaceae</taxon>
        <taxon>Algimonas</taxon>
    </lineage>
</organism>
<feature type="transmembrane region" description="Helical" evidence="7">
    <location>
        <begin position="275"/>
        <end position="291"/>
    </location>
</feature>
<comment type="similarity">
    <text evidence="2">Belongs to the FHIPEP (flagella/HR/invasion proteins export pore) family.</text>
</comment>
<dbReference type="EMBL" id="BMZH01000003">
    <property type="protein sequence ID" value="GHA89304.1"/>
    <property type="molecule type" value="Genomic_DNA"/>
</dbReference>
<reference evidence="8" key="1">
    <citation type="journal article" date="2014" name="Int. J. Syst. Evol. Microbiol.">
        <title>Complete genome sequence of Corynebacterium casei LMG S-19264T (=DSM 44701T), isolated from a smear-ripened cheese.</title>
        <authorList>
            <consortium name="US DOE Joint Genome Institute (JGI-PGF)"/>
            <person name="Walter F."/>
            <person name="Albersmeier A."/>
            <person name="Kalinowski J."/>
            <person name="Ruckert C."/>
        </authorList>
    </citation>
    <scope>NUCLEOTIDE SEQUENCE</scope>
    <source>
        <strain evidence="8">KCTC 32513</strain>
    </source>
</reference>
<dbReference type="PANTHER" id="PTHR30161">
    <property type="entry name" value="FLAGELLAR EXPORT PROTEIN, MEMBRANE FLHA SUBUNIT-RELATED"/>
    <property type="match status" value="1"/>
</dbReference>
<dbReference type="Pfam" id="PF00771">
    <property type="entry name" value="FHIPEP"/>
    <property type="match status" value="1"/>
</dbReference>
<dbReference type="InterPro" id="IPR001712">
    <property type="entry name" value="T3SS_FHIPEP"/>
</dbReference>
<dbReference type="Gene3D" id="1.10.8.540">
    <property type="entry name" value="FHIPEP family, domain 3"/>
    <property type="match status" value="1"/>
</dbReference>
<reference evidence="8" key="2">
    <citation type="submission" date="2020-09" db="EMBL/GenBank/DDBJ databases">
        <authorList>
            <person name="Sun Q."/>
            <person name="Kim S."/>
        </authorList>
    </citation>
    <scope>NUCLEOTIDE SEQUENCE</scope>
    <source>
        <strain evidence="8">KCTC 32513</strain>
    </source>
</reference>
<feature type="transmembrane region" description="Helical" evidence="7">
    <location>
        <begin position="32"/>
        <end position="50"/>
    </location>
</feature>
<dbReference type="GO" id="GO:0044780">
    <property type="term" value="P:bacterial-type flagellum assembly"/>
    <property type="evidence" value="ECO:0007669"/>
    <property type="project" value="TreeGrafter"/>
</dbReference>
<keyword evidence="3" id="KW-1003">Cell membrane</keyword>
<sequence length="687" mass="74072">MNSSRATIGLAVGLMAVIIMMILPMPSWVLDIGVAASFAFAILIFTMTLFVEKPLDFSAFASVLLASLLLRLSLNVSSTKLIIGEGHTGTDAAGSIIEGFAMFVMGGNIAIGLIVFSVLVIVNFMVITKGAGRMAEVGARFALDAMPGKQMAIDADLAAGAISHEEASKRREREQEETAFLGSLDGVSKFMKGDAVAGILITLLNLIAGMGIGVGVHGLSFSQAASNYAILTVGDGLVSQIPAVIISIAAGLLLSRGRGDGAVDLALLEQFGRHPAALASVSGIMAVFALFPGLPVMPFMLGSIGLGIAAYLSWQKAQNVTKLEEKEAGIVPPKPEPTMGDMLDLDELSVELSRDLVATVMGTDFGVDKRVQKIRKYIATQYGFILPPIRLSDDAALPRHSYRIRLHGADMATQTLMADRRLALIEANEHTQIPGDTTQEPVFKAPARWVDPEHENELTLLGVTTVAPVEVLATHLLEVIQDNLPALLTRRALRETLDAFKGVTESDRADGNRRLVDEFFPDKAPIELLHSVMRLLLEERISIRNLPLLLETVADGKSANLNAEAITDVARQRLSRHFVGQYRNETGQLPIIRIGEDWTAKLGERETRDEVGRSDIALSPEEFNQFAHDVRAQLDTAARKGSYAVIAAPGHWRRFIRSVLKTKGVKNPVLSYAEIAANEKPLILGSA</sequence>
<evidence type="ECO:0000313" key="9">
    <source>
        <dbReference type="Proteomes" id="UP000634004"/>
    </source>
</evidence>
<dbReference type="PIRSF" id="PIRSF005419">
    <property type="entry name" value="FlhA"/>
    <property type="match status" value="1"/>
</dbReference>
<accession>A0A8J3G1U7</accession>
<protein>
    <submittedName>
        <fullName evidence="8">Flagellar biosynthesis protein FlhA</fullName>
    </submittedName>
</protein>
<feature type="transmembrane region" description="Helical" evidence="7">
    <location>
        <begin position="195"/>
        <end position="216"/>
    </location>
</feature>
<dbReference type="AlphaFoldDB" id="A0A8J3G1U7"/>
<evidence type="ECO:0000256" key="6">
    <source>
        <dbReference type="ARBA" id="ARBA00023136"/>
    </source>
</evidence>
<evidence type="ECO:0000256" key="2">
    <source>
        <dbReference type="ARBA" id="ARBA00008835"/>
    </source>
</evidence>
<dbReference type="RefSeq" id="WP_189496135.1">
    <property type="nucleotide sequence ID" value="NZ_BMZH01000003.1"/>
</dbReference>
<keyword evidence="9" id="KW-1185">Reference proteome</keyword>
<evidence type="ECO:0000256" key="7">
    <source>
        <dbReference type="SAM" id="Phobius"/>
    </source>
</evidence>
<feature type="transmembrane region" description="Helical" evidence="7">
    <location>
        <begin position="7"/>
        <end position="26"/>
    </location>
</feature>
<dbReference type="GO" id="GO:0005886">
    <property type="term" value="C:plasma membrane"/>
    <property type="evidence" value="ECO:0007669"/>
    <property type="project" value="UniProtKB-SubCell"/>
</dbReference>
<feature type="transmembrane region" description="Helical" evidence="7">
    <location>
        <begin position="57"/>
        <end position="74"/>
    </location>
</feature>
<gene>
    <name evidence="8" type="primary">flhA</name>
    <name evidence="8" type="ORF">GCM10009069_10460</name>
</gene>
<evidence type="ECO:0000313" key="8">
    <source>
        <dbReference type="EMBL" id="GHA89304.1"/>
    </source>
</evidence>
<keyword evidence="5 7" id="KW-1133">Transmembrane helix</keyword>
<proteinExistence type="inferred from homology"/>
<feature type="transmembrane region" description="Helical" evidence="7">
    <location>
        <begin position="228"/>
        <end position="254"/>
    </location>
</feature>
<keyword evidence="8" id="KW-0282">Flagellum</keyword>
<keyword evidence="8" id="KW-0966">Cell projection</keyword>
<dbReference type="InterPro" id="IPR042196">
    <property type="entry name" value="FHIPEP_4"/>
</dbReference>
<evidence type="ECO:0000256" key="3">
    <source>
        <dbReference type="ARBA" id="ARBA00022475"/>
    </source>
</evidence>
<keyword evidence="4 7" id="KW-0812">Transmembrane</keyword>
<comment type="caution">
    <text evidence="8">The sequence shown here is derived from an EMBL/GenBank/DDBJ whole genome shotgun (WGS) entry which is preliminary data.</text>
</comment>
<dbReference type="InterPro" id="IPR042194">
    <property type="entry name" value="FHIPEP_1"/>
</dbReference>